<dbReference type="SUPFAM" id="SSF54106">
    <property type="entry name" value="LysM domain"/>
    <property type="match status" value="1"/>
</dbReference>
<dbReference type="RefSeq" id="XP_019009049.1">
    <property type="nucleotide sequence ID" value="XM_019157409.1"/>
</dbReference>
<accession>A0A1B9HX41</accession>
<feature type="compositionally biased region" description="Acidic residues" evidence="1">
    <location>
        <begin position="86"/>
        <end position="96"/>
    </location>
</feature>
<evidence type="ECO:0000259" key="2">
    <source>
        <dbReference type="PROSITE" id="PS51782"/>
    </source>
</evidence>
<reference evidence="3" key="3">
    <citation type="submission" date="2016-07" db="EMBL/GenBank/DDBJ databases">
        <title>Evolution of pathogenesis and genome organization in the Tremellales.</title>
        <authorList>
            <person name="Cuomo C."/>
            <person name="Litvintseva A."/>
            <person name="Heitman J."/>
            <person name="Chen Y."/>
            <person name="Sun S."/>
            <person name="Springer D."/>
            <person name="Dromer F."/>
            <person name="Young S."/>
            <person name="Zeng Q."/>
            <person name="Chapman S."/>
            <person name="Gujja S."/>
            <person name="Saif S."/>
            <person name="Birren B."/>
        </authorList>
    </citation>
    <scope>NUCLEOTIDE SEQUENCE</scope>
    <source>
        <strain evidence="3">CBS 10737</strain>
    </source>
</reference>
<dbReference type="Pfam" id="PF01476">
    <property type="entry name" value="LysM"/>
    <property type="match status" value="1"/>
</dbReference>
<evidence type="ECO:0000313" key="5">
    <source>
        <dbReference type="Proteomes" id="UP000094020"/>
    </source>
</evidence>
<feature type="compositionally biased region" description="Polar residues" evidence="1">
    <location>
        <begin position="105"/>
        <end position="130"/>
    </location>
</feature>
<evidence type="ECO:0000256" key="1">
    <source>
        <dbReference type="SAM" id="MobiDB-lite"/>
    </source>
</evidence>
<keyword evidence="5" id="KW-1185">Reference proteome</keyword>
<dbReference type="Gene3D" id="3.10.350.10">
    <property type="entry name" value="LysM domain"/>
    <property type="match status" value="1"/>
</dbReference>
<name>A0A1B9HX41_9TREE</name>
<dbReference type="OrthoDB" id="2107166at2759"/>
<feature type="region of interest" description="Disordered" evidence="1">
    <location>
        <begin position="56"/>
        <end position="75"/>
    </location>
</feature>
<dbReference type="CDD" id="cd00118">
    <property type="entry name" value="LysM"/>
    <property type="match status" value="1"/>
</dbReference>
<dbReference type="KEGG" id="kpin:30174059"/>
<reference evidence="3" key="1">
    <citation type="submission" date="2013-07" db="EMBL/GenBank/DDBJ databases">
        <title>The Genome Sequence of Cryptococcus pinus CBS10737.</title>
        <authorList>
            <consortium name="The Broad Institute Genome Sequencing Platform"/>
            <person name="Cuomo C."/>
            <person name="Litvintseva A."/>
            <person name="Chen Y."/>
            <person name="Heitman J."/>
            <person name="Sun S."/>
            <person name="Springer D."/>
            <person name="Dromer F."/>
            <person name="Young S.K."/>
            <person name="Zeng Q."/>
            <person name="Gargeya S."/>
            <person name="Fitzgerald M."/>
            <person name="Abouelleil A."/>
            <person name="Alvarado L."/>
            <person name="Berlin A.M."/>
            <person name="Chapman S.B."/>
            <person name="Dewar J."/>
            <person name="Goldberg J."/>
            <person name="Griggs A."/>
            <person name="Gujja S."/>
            <person name="Hansen M."/>
            <person name="Howarth C."/>
            <person name="Imamovic A."/>
            <person name="Larimer J."/>
            <person name="McCowan C."/>
            <person name="Murphy C."/>
            <person name="Pearson M."/>
            <person name="Priest M."/>
            <person name="Roberts A."/>
            <person name="Saif S."/>
            <person name="Shea T."/>
            <person name="Sykes S."/>
            <person name="Wortman J."/>
            <person name="Nusbaum C."/>
            <person name="Birren B."/>
        </authorList>
    </citation>
    <scope>NUCLEOTIDE SEQUENCE [LARGE SCALE GENOMIC DNA]</scope>
    <source>
        <strain evidence="3">CBS 10737</strain>
    </source>
</reference>
<evidence type="ECO:0000313" key="3">
    <source>
        <dbReference type="EMBL" id="OCF47830.1"/>
    </source>
</evidence>
<feature type="region of interest" description="Disordered" evidence="1">
    <location>
        <begin position="86"/>
        <end position="140"/>
    </location>
</feature>
<reference evidence="4" key="4">
    <citation type="submission" date="2024-02" db="EMBL/GenBank/DDBJ databases">
        <title>Comparative genomics of Cryptococcus and Kwoniella reveals pathogenesis evolution and contrasting modes of karyotype evolution via chromosome fusion or intercentromeric recombination.</title>
        <authorList>
            <person name="Coelho M.A."/>
            <person name="David-Palma M."/>
            <person name="Shea T."/>
            <person name="Bowers K."/>
            <person name="McGinley-Smith S."/>
            <person name="Mohammad A.W."/>
            <person name="Gnirke A."/>
            <person name="Yurkov A.M."/>
            <person name="Nowrousian M."/>
            <person name="Sun S."/>
            <person name="Cuomo C.A."/>
            <person name="Heitman J."/>
        </authorList>
    </citation>
    <scope>NUCLEOTIDE SEQUENCE</scope>
    <source>
        <strain evidence="4">CBS 10737</strain>
    </source>
</reference>
<proteinExistence type="predicted"/>
<organism evidence="3">
    <name type="scientific">Kwoniella pini CBS 10737</name>
    <dbReference type="NCBI Taxonomy" id="1296096"/>
    <lineage>
        <taxon>Eukaryota</taxon>
        <taxon>Fungi</taxon>
        <taxon>Dikarya</taxon>
        <taxon>Basidiomycota</taxon>
        <taxon>Agaricomycotina</taxon>
        <taxon>Tremellomycetes</taxon>
        <taxon>Tremellales</taxon>
        <taxon>Cryptococcaceae</taxon>
        <taxon>Kwoniella</taxon>
    </lineage>
</organism>
<dbReference type="InterPro" id="IPR018392">
    <property type="entry name" value="LysM"/>
</dbReference>
<reference evidence="4" key="2">
    <citation type="submission" date="2013-07" db="EMBL/GenBank/DDBJ databases">
        <authorList>
            <consortium name="The Broad Institute Genome Sequencing Platform"/>
            <person name="Cuomo C."/>
            <person name="Litvintseva A."/>
            <person name="Chen Y."/>
            <person name="Heitman J."/>
            <person name="Sun S."/>
            <person name="Springer D."/>
            <person name="Dromer F."/>
            <person name="Young S.K."/>
            <person name="Zeng Q."/>
            <person name="Gargeya S."/>
            <person name="Fitzgerald M."/>
            <person name="Abouelleil A."/>
            <person name="Alvarado L."/>
            <person name="Berlin A.M."/>
            <person name="Chapman S.B."/>
            <person name="Dewar J."/>
            <person name="Goldberg J."/>
            <person name="Griggs A."/>
            <person name="Gujja S."/>
            <person name="Hansen M."/>
            <person name="Howarth C."/>
            <person name="Imamovic A."/>
            <person name="Larimer J."/>
            <person name="McCowan C."/>
            <person name="Murphy C."/>
            <person name="Pearson M."/>
            <person name="Priest M."/>
            <person name="Roberts A."/>
            <person name="Saif S."/>
            <person name="Shea T."/>
            <person name="Sykes S."/>
            <person name="Wortman J."/>
            <person name="Nusbaum C."/>
            <person name="Birren B."/>
        </authorList>
    </citation>
    <scope>NUCLEOTIDE SEQUENCE</scope>
    <source>
        <strain evidence="4">CBS 10737</strain>
    </source>
</reference>
<dbReference type="EMBL" id="KI894014">
    <property type="protein sequence ID" value="OCF47830.1"/>
    <property type="molecule type" value="Genomic_DNA"/>
</dbReference>
<feature type="domain" description="LysM" evidence="2">
    <location>
        <begin position="147"/>
        <end position="197"/>
    </location>
</feature>
<protein>
    <recommendedName>
        <fullName evidence="2">LysM domain-containing protein</fullName>
    </recommendedName>
</protein>
<dbReference type="EMBL" id="CP144529">
    <property type="protein sequence ID" value="WWC73397.1"/>
    <property type="molecule type" value="Genomic_DNA"/>
</dbReference>
<dbReference type="Proteomes" id="UP000094020">
    <property type="component" value="Chromosome 11"/>
</dbReference>
<sequence length="343" mass="39258">MSCQTCSSELTSTSIKTSFITPCCTTPICGNCIKRNPRLKEYIPCLRCGDPRTHELRGGGRNNLLRNNNGGNNTIQGEEVVFEIGDDDDEEEEELDLPPNYDDISPSNNLFQNIDNPNSNQADDVSNNDIPSDEPSQDEEDYEIVEITHKVQKGDTILSIARKYASDPHELLLLNKIPFEAISNHSRIIQTRKSIIISNRKILKSKITQKSQFDQQQQQQEEETKVKQEREKQRQIKKFQLLTKNLDSNIANTYLNLSELEESFFINNKFNHDSGETINGNKKKQLKIDKLNREQRALESFFDDENWESQNKLNKLIPSSSTTSSSSRNTKWNIINGFGNIKI</sequence>
<dbReference type="AlphaFoldDB" id="A0A1B9HX41"/>
<evidence type="ECO:0000313" key="4">
    <source>
        <dbReference type="EMBL" id="WWC73397.1"/>
    </source>
</evidence>
<dbReference type="InterPro" id="IPR036779">
    <property type="entry name" value="LysM_dom_sf"/>
</dbReference>
<feature type="compositionally biased region" description="Low complexity" evidence="1">
    <location>
        <begin position="62"/>
        <end position="73"/>
    </location>
</feature>
<gene>
    <name evidence="3" type="ORF">I206_05690</name>
    <name evidence="4" type="ORF">I206_107364</name>
</gene>
<dbReference type="GeneID" id="30174059"/>
<dbReference type="PROSITE" id="PS51782">
    <property type="entry name" value="LYSM"/>
    <property type="match status" value="1"/>
</dbReference>
<feature type="compositionally biased region" description="Acidic residues" evidence="1">
    <location>
        <begin position="131"/>
        <end position="140"/>
    </location>
</feature>